<sequence>MSLATKPQTRIGVDIGGTFTDLASVDDEGVLRVSKILTSHGEEESAVLTALDAVKDAKMAAPPVVAHGTTLVINALLERKGAHTALVTTEGFGDLLDIGRANRPQMFNLRYRRDEPFIETRMHREIGERMSASGETLQFPTAEAIGDLVAWIREVEAESVAIAFLNAYVNPSHERQIADALARELPGMPITLSSDMSRHWREYERFNSAAANAYVLPSAKSYLGRLESRLESAHAGASFFVLDSNGGLLEPETASQLPLRLVESGPVAGVVGARDLGIRHGIERIVTFDMGGTTAKSALVEGDRISSTELYWIGGYATGLPVQVPTIDIIEVGAGGGSIAWLDDANRLQVGPRSAGSQPGPACYGLGGTEPTITDANVYCGRLLPVQISDGIVLSKDQAADAIETVAEKMGVSARHLAVGILKVANLTMAAAVRRQTLERGLDPREFTMVAMGGAGPMHACDVADEVGIRRVIVPQYPGHFCALGMLGADLQFEETHIIHQPLHLVDWSTVSQRIAVLEGELTLRLAEATSIETTASICTVTAGLRYEGQEHALRIPFNRDELDAGDARAILRQTFEAEYGLRYGHINATARIELLDCEVVAVRTLPRPLIESDGNDAGQTHQNSPTSVDVVFDTDGELVSCRVIERGDWPGDQTLEGPLIIQELGATTVVPTGWSAHMAADGALVIEHD</sequence>
<comment type="caution">
    <text evidence="3">The sequence shown here is derived from an EMBL/GenBank/DDBJ whole genome shotgun (WGS) entry which is preliminary data.</text>
</comment>
<keyword evidence="4" id="KW-1185">Reference proteome</keyword>
<dbReference type="SUPFAM" id="SSF53067">
    <property type="entry name" value="Actin-like ATPase domain"/>
    <property type="match status" value="1"/>
</dbReference>
<gene>
    <name evidence="3" type="ORF">GCM10011399_15400</name>
</gene>
<dbReference type="GO" id="GO:0005829">
    <property type="term" value="C:cytosol"/>
    <property type="evidence" value="ECO:0007669"/>
    <property type="project" value="TreeGrafter"/>
</dbReference>
<dbReference type="PANTHER" id="PTHR11365:SF23">
    <property type="entry name" value="HYPOTHETICAL 5-OXOPROLINASE (EUROFUNG)-RELATED"/>
    <property type="match status" value="1"/>
</dbReference>
<protein>
    <submittedName>
        <fullName evidence="3">5-oxoprolinase</fullName>
    </submittedName>
</protein>
<evidence type="ECO:0000259" key="2">
    <source>
        <dbReference type="Pfam" id="PF05378"/>
    </source>
</evidence>
<dbReference type="Pfam" id="PF01968">
    <property type="entry name" value="Hydantoinase_A"/>
    <property type="match status" value="1"/>
</dbReference>
<evidence type="ECO:0000313" key="3">
    <source>
        <dbReference type="EMBL" id="GGF22656.1"/>
    </source>
</evidence>
<feature type="domain" description="Hydantoinase/oxoprolinase N-terminal" evidence="2">
    <location>
        <begin position="10"/>
        <end position="184"/>
    </location>
</feature>
<accession>A0A917B565</accession>
<dbReference type="InterPro" id="IPR002821">
    <property type="entry name" value="Hydantoinase_A"/>
</dbReference>
<dbReference type="Proteomes" id="UP000598775">
    <property type="component" value="Unassembled WGS sequence"/>
</dbReference>
<dbReference type="PANTHER" id="PTHR11365">
    <property type="entry name" value="5-OXOPROLINASE RELATED"/>
    <property type="match status" value="1"/>
</dbReference>
<dbReference type="Pfam" id="PF05378">
    <property type="entry name" value="Hydant_A_N"/>
    <property type="match status" value="1"/>
</dbReference>
<dbReference type="GO" id="GO:0006749">
    <property type="term" value="P:glutathione metabolic process"/>
    <property type="evidence" value="ECO:0007669"/>
    <property type="project" value="TreeGrafter"/>
</dbReference>
<dbReference type="InterPro" id="IPR045079">
    <property type="entry name" value="Oxoprolinase-like"/>
</dbReference>
<dbReference type="GO" id="GO:0017168">
    <property type="term" value="F:5-oxoprolinase (ATP-hydrolyzing) activity"/>
    <property type="evidence" value="ECO:0007669"/>
    <property type="project" value="TreeGrafter"/>
</dbReference>
<dbReference type="EMBL" id="BMGP01000002">
    <property type="protein sequence ID" value="GGF22656.1"/>
    <property type="molecule type" value="Genomic_DNA"/>
</dbReference>
<dbReference type="InterPro" id="IPR008040">
    <property type="entry name" value="Hydant_A_N"/>
</dbReference>
<dbReference type="AlphaFoldDB" id="A0A917B565"/>
<reference evidence="3 4" key="1">
    <citation type="journal article" date="2014" name="Int. J. Syst. Evol. Microbiol.">
        <title>Complete genome sequence of Corynebacterium casei LMG S-19264T (=DSM 44701T), isolated from a smear-ripened cheese.</title>
        <authorList>
            <consortium name="US DOE Joint Genome Institute (JGI-PGF)"/>
            <person name="Walter F."/>
            <person name="Albersmeier A."/>
            <person name="Kalinowski J."/>
            <person name="Ruckert C."/>
        </authorList>
    </citation>
    <scope>NUCLEOTIDE SEQUENCE [LARGE SCALE GENOMIC DNA]</scope>
    <source>
        <strain evidence="3 4">CGMCC 1.12976</strain>
    </source>
</reference>
<evidence type="ECO:0000313" key="4">
    <source>
        <dbReference type="Proteomes" id="UP000598775"/>
    </source>
</evidence>
<organism evidence="3 4">
    <name type="scientific">Subtercola lobariae</name>
    <dbReference type="NCBI Taxonomy" id="1588641"/>
    <lineage>
        <taxon>Bacteria</taxon>
        <taxon>Bacillati</taxon>
        <taxon>Actinomycetota</taxon>
        <taxon>Actinomycetes</taxon>
        <taxon>Micrococcales</taxon>
        <taxon>Microbacteriaceae</taxon>
        <taxon>Subtercola</taxon>
    </lineage>
</organism>
<feature type="domain" description="Hydantoinase A/oxoprolinase" evidence="1">
    <location>
        <begin position="205"/>
        <end position="494"/>
    </location>
</feature>
<dbReference type="RefSeq" id="WP_188676129.1">
    <property type="nucleotide sequence ID" value="NZ_BMGP01000002.1"/>
</dbReference>
<proteinExistence type="predicted"/>
<evidence type="ECO:0000259" key="1">
    <source>
        <dbReference type="Pfam" id="PF01968"/>
    </source>
</evidence>
<name>A0A917B565_9MICO</name>
<dbReference type="InterPro" id="IPR043129">
    <property type="entry name" value="ATPase_NBD"/>
</dbReference>